<sequence length="53" mass="5726">MPIFPVLDARKIAGRDPDTFAALRRGAPETGLPVYTGNLWPDRPEGGEVIGAY</sequence>
<accession>A3K1M7</accession>
<dbReference type="Proteomes" id="UP000005713">
    <property type="component" value="Unassembled WGS sequence"/>
</dbReference>
<protein>
    <submittedName>
        <fullName evidence="1">Uncharacterized protein</fullName>
    </submittedName>
</protein>
<dbReference type="EMBL" id="AAYA01000004">
    <property type="protein sequence ID" value="EBA08823.1"/>
    <property type="molecule type" value="Genomic_DNA"/>
</dbReference>
<gene>
    <name evidence="1" type="ORF">SSE37_04235</name>
</gene>
<dbReference type="AlphaFoldDB" id="A3K1M7"/>
<keyword evidence="2" id="KW-1185">Reference proteome</keyword>
<evidence type="ECO:0000313" key="1">
    <source>
        <dbReference type="EMBL" id="EBA08823.1"/>
    </source>
</evidence>
<comment type="caution">
    <text evidence="1">The sequence shown here is derived from an EMBL/GenBank/DDBJ whole genome shotgun (WGS) entry which is preliminary data.</text>
</comment>
<name>A3K1M7_SAGS3</name>
<organism evidence="1 2">
    <name type="scientific">Sagittula stellata (strain ATCC 700073 / DSM 11524 / E-37)</name>
    <dbReference type="NCBI Taxonomy" id="388399"/>
    <lineage>
        <taxon>Bacteria</taxon>
        <taxon>Pseudomonadati</taxon>
        <taxon>Pseudomonadota</taxon>
        <taxon>Alphaproteobacteria</taxon>
        <taxon>Rhodobacterales</taxon>
        <taxon>Roseobacteraceae</taxon>
        <taxon>Sagittula</taxon>
    </lineage>
</organism>
<proteinExistence type="predicted"/>
<reference evidence="1 2" key="1">
    <citation type="submission" date="2006-06" db="EMBL/GenBank/DDBJ databases">
        <authorList>
            <person name="Moran M.A."/>
            <person name="Ferriera S."/>
            <person name="Johnson J."/>
            <person name="Kravitz S."/>
            <person name="Beeson K."/>
            <person name="Sutton G."/>
            <person name="Rogers Y.-H."/>
            <person name="Friedman R."/>
            <person name="Frazier M."/>
            <person name="Venter J.C."/>
        </authorList>
    </citation>
    <scope>NUCLEOTIDE SEQUENCE [LARGE SCALE GENOMIC DNA]</scope>
    <source>
        <strain evidence="1 2">E-37</strain>
    </source>
</reference>
<evidence type="ECO:0000313" key="2">
    <source>
        <dbReference type="Proteomes" id="UP000005713"/>
    </source>
</evidence>